<dbReference type="EMBL" id="JAWWNJ010000022">
    <property type="protein sequence ID" value="KAK7033875.1"/>
    <property type="molecule type" value="Genomic_DNA"/>
</dbReference>
<sequence length="1123" mass="127997">MGSRAQKFKKRKRGVDVDGEDAMHTLVHAHEHVFSLGNLTGRSANAPIVTLVDRVSTDNRRHYQEELPVEPGSPVKRHRQGHQPPPYIPPPTTAPNDVTQELYEMGFDLGNDDNLFTEPLPSELPEPKIVKPADPVLHRFRDLRDIYLGIMLRRDGCRNAARETCRRCNVSADPRYRCRDCFGDDMLCQDCVVDRHAENPLHRIEWWNDLFFEPSSLKDAGLVVQLGHRPRERCGLSHPFHVDFVVLHTNGIHRVAARSCQYEHRLENGEEFEQLLRAGWFPATDDRPRTCATFAVLDLFVKTTHQAKTTMYDFYGILQRLTNHTGIEPPNPYKAWLRMAREYRHLLMLKRVGRGHDAAGVKATQQGQLVVRCPCCPDPDVNLPADWAAAGPEERFLYIIFIAIDACFRLKRRLISSELKDPSLGPGWSYFVESGPYRKYLLTVTDQVEMSTCSGLAALDYANTKFSRGYSATGVGMGVCARHEIVFANGVGDLQRGERYANMDWIFACILFHLHAMLRKIISYDIACQWWINLVSRIAQLPPGVRLHLILAFLRFVIPKLHIHGHKIACQLMYSLNLIPGSGQTDGEGIERPWYHIGAVGPSTCVSGPGAREDNLNCHWGFWNWEKLLGLGERLRTRLDRARNEHATQLEGFTQFSTQQEERVPEWRQMVVEFEADESKPNPYAMTEKSTSLTEAQVLLRFEKEEEERVRDGVPCVHAVSPSSFIAAGLDVEDEQPRVRVQVELKKAGTTAQEIDLAAIRRKLTRSIQRLRKLQASYTPAALLALDQRQNVPDDEQPENTPLFLPSALTDAQRAVEPLASLAIIESSLRDAQCSSALVGIRTQLHVKSRLLTYKEVHARHQGANTRSRALVTRNETKIRLHSEKYQMAWEAMRRLEGGDAAKVGWRVLRKEDIRCMEDAEELQRNAAVEAGRTARRNRREDELRAEGELPPMTASERAGRLRGSENVREVSWIWTSASMAGSNLELEEALRIEWVKAWARTRRWEEEIRLVEEEVRRFPISLEHRAKEWERRISAENLDISSLPVEQAEGAVAYALKQAAMCRDIARRFGVTMKEERRGRGKKRVVIEDEDAAGSEDEEEQRDARREQADEELLLEGGADVD</sequence>
<feature type="region of interest" description="Disordered" evidence="1">
    <location>
        <begin position="67"/>
        <end position="93"/>
    </location>
</feature>
<dbReference type="InterPro" id="IPR040521">
    <property type="entry name" value="KDZ"/>
</dbReference>
<dbReference type="Pfam" id="PF18758">
    <property type="entry name" value="KDZ"/>
    <property type="match status" value="1"/>
</dbReference>
<dbReference type="Pfam" id="PF18803">
    <property type="entry name" value="CxC2"/>
    <property type="match status" value="1"/>
</dbReference>
<feature type="region of interest" description="Disordered" evidence="1">
    <location>
        <begin position="1078"/>
        <end position="1123"/>
    </location>
</feature>
<proteinExistence type="predicted"/>
<evidence type="ECO:0000313" key="3">
    <source>
        <dbReference type="EMBL" id="KAK7033875.1"/>
    </source>
</evidence>
<feature type="compositionally biased region" description="Acidic residues" evidence="1">
    <location>
        <begin position="1110"/>
        <end position="1123"/>
    </location>
</feature>
<dbReference type="AlphaFoldDB" id="A0AAW0C885"/>
<evidence type="ECO:0000313" key="4">
    <source>
        <dbReference type="Proteomes" id="UP001362999"/>
    </source>
</evidence>
<dbReference type="CDD" id="cd19757">
    <property type="entry name" value="Bbox1"/>
    <property type="match status" value="1"/>
</dbReference>
<dbReference type="InterPro" id="IPR041457">
    <property type="entry name" value="CxC2_KDZ-assoc"/>
</dbReference>
<feature type="region of interest" description="Disordered" evidence="1">
    <location>
        <begin position="933"/>
        <end position="963"/>
    </location>
</feature>
<evidence type="ECO:0000259" key="2">
    <source>
        <dbReference type="Pfam" id="PF18803"/>
    </source>
</evidence>
<feature type="compositionally biased region" description="Pro residues" evidence="1">
    <location>
        <begin position="83"/>
        <end position="93"/>
    </location>
</feature>
<evidence type="ECO:0000256" key="1">
    <source>
        <dbReference type="SAM" id="MobiDB-lite"/>
    </source>
</evidence>
<gene>
    <name evidence="3" type="ORF">R3P38DRAFT_2519524</name>
</gene>
<accession>A0AAW0C885</accession>
<feature type="compositionally biased region" description="Acidic residues" evidence="1">
    <location>
        <begin position="1089"/>
        <end position="1102"/>
    </location>
</feature>
<comment type="caution">
    <text evidence="3">The sequence shown here is derived from an EMBL/GenBank/DDBJ whole genome shotgun (WGS) entry which is preliminary data.</text>
</comment>
<name>A0AAW0C885_9AGAR</name>
<protein>
    <submittedName>
        <fullName evidence="3">CxC2 domain-containing protein</fullName>
    </submittedName>
</protein>
<keyword evidence="4" id="KW-1185">Reference proteome</keyword>
<dbReference type="PANTHER" id="PTHR33104:SF2">
    <property type="entry name" value="CXC3 LIKE CYSTEINE CLUSTER DOMAIN-CONTAINING PROTEIN"/>
    <property type="match status" value="1"/>
</dbReference>
<organism evidence="3 4">
    <name type="scientific">Favolaschia claudopus</name>
    <dbReference type="NCBI Taxonomy" id="2862362"/>
    <lineage>
        <taxon>Eukaryota</taxon>
        <taxon>Fungi</taxon>
        <taxon>Dikarya</taxon>
        <taxon>Basidiomycota</taxon>
        <taxon>Agaricomycotina</taxon>
        <taxon>Agaricomycetes</taxon>
        <taxon>Agaricomycetidae</taxon>
        <taxon>Agaricales</taxon>
        <taxon>Marasmiineae</taxon>
        <taxon>Mycenaceae</taxon>
        <taxon>Favolaschia</taxon>
    </lineage>
</organism>
<reference evidence="3 4" key="1">
    <citation type="journal article" date="2024" name="J Genomics">
        <title>Draft genome sequencing and assembly of Favolaschia claudopus CIRM-BRFM 2984 isolated from oak limbs.</title>
        <authorList>
            <person name="Navarro D."/>
            <person name="Drula E."/>
            <person name="Chaduli D."/>
            <person name="Cazenave R."/>
            <person name="Ahrendt S."/>
            <person name="Wang J."/>
            <person name="Lipzen A."/>
            <person name="Daum C."/>
            <person name="Barry K."/>
            <person name="Grigoriev I.V."/>
            <person name="Favel A."/>
            <person name="Rosso M.N."/>
            <person name="Martin F."/>
        </authorList>
    </citation>
    <scope>NUCLEOTIDE SEQUENCE [LARGE SCALE GENOMIC DNA]</scope>
    <source>
        <strain evidence="3 4">CIRM-BRFM 2984</strain>
    </source>
</reference>
<feature type="domain" description="CxC2-like cysteine cluster KDZ transposase-associated" evidence="2">
    <location>
        <begin position="217"/>
        <end position="326"/>
    </location>
</feature>
<feature type="compositionally biased region" description="Basic and acidic residues" evidence="1">
    <location>
        <begin position="939"/>
        <end position="948"/>
    </location>
</feature>
<dbReference type="PANTHER" id="PTHR33104">
    <property type="entry name" value="SI:DKEY-29D5.2"/>
    <property type="match status" value="1"/>
</dbReference>
<dbReference type="Proteomes" id="UP001362999">
    <property type="component" value="Unassembled WGS sequence"/>
</dbReference>